<proteinExistence type="predicted"/>
<accession>A0A7S7RQ68</accession>
<reference evidence="1 2" key="1">
    <citation type="submission" date="2020-05" db="EMBL/GenBank/DDBJ databases">
        <title>Sulfurimonas marisnigri, sp. nov., and Sulfurimonas baltica, sp. nov., manganese oxide reducing chemolithoautotrophs of the class Epsilonproteobacteria isolated from the pelagic redoxclines of the Black and Baltic Seas and emended description of the genus Sulfurimonas.</title>
        <authorList>
            <person name="Henkel J.V."/>
            <person name="Laudan C."/>
            <person name="Werner J."/>
            <person name="Neu T."/>
            <person name="Plewe S."/>
            <person name="Sproer C."/>
            <person name="Bunk B."/>
            <person name="Schulz-Vogt H.N."/>
        </authorList>
    </citation>
    <scope>NUCLEOTIDE SEQUENCE [LARGE SCALE GENOMIC DNA]</scope>
    <source>
        <strain evidence="1 2">SoZ1</strain>
    </source>
</reference>
<keyword evidence="2" id="KW-1185">Reference proteome</keyword>
<organism evidence="1 2">
    <name type="scientific">Candidatus Sulfurimonas marisnigri</name>
    <dbReference type="NCBI Taxonomy" id="2740405"/>
    <lineage>
        <taxon>Bacteria</taxon>
        <taxon>Pseudomonadati</taxon>
        <taxon>Campylobacterota</taxon>
        <taxon>Epsilonproteobacteria</taxon>
        <taxon>Campylobacterales</taxon>
        <taxon>Sulfurimonadaceae</taxon>
        <taxon>Sulfurimonas</taxon>
    </lineage>
</organism>
<evidence type="ECO:0000313" key="2">
    <source>
        <dbReference type="Proteomes" id="UP000593836"/>
    </source>
</evidence>
<dbReference type="AlphaFoldDB" id="A0A7S7RQ68"/>
<dbReference type="Proteomes" id="UP000593836">
    <property type="component" value="Chromosome"/>
</dbReference>
<name>A0A7S7RQ68_9BACT</name>
<dbReference type="EMBL" id="CP054493">
    <property type="protein sequence ID" value="QOY54238.1"/>
    <property type="molecule type" value="Genomic_DNA"/>
</dbReference>
<protein>
    <submittedName>
        <fullName evidence="1">Uncharacterized protein</fullName>
    </submittedName>
</protein>
<evidence type="ECO:0000313" key="1">
    <source>
        <dbReference type="EMBL" id="QOY54238.1"/>
    </source>
</evidence>
<dbReference type="RefSeq" id="WP_194366284.1">
    <property type="nucleotide sequence ID" value="NZ_CP054493.1"/>
</dbReference>
<dbReference type="KEGG" id="smas:HUE87_10195"/>
<sequence>MTLHLNASDSVSQKILSFLESLTKQGESVEIIDDSIYKFEKQGISQGLKQVENGEIYSTDELLEELKK</sequence>
<gene>
    <name evidence="1" type="ORF">HUE87_10195</name>
</gene>